<dbReference type="AlphaFoldDB" id="A0A6C0B3V4"/>
<organism evidence="2">
    <name type="scientific">viral metagenome</name>
    <dbReference type="NCBI Taxonomy" id="1070528"/>
    <lineage>
        <taxon>unclassified sequences</taxon>
        <taxon>metagenomes</taxon>
        <taxon>organismal metagenomes</taxon>
    </lineage>
</organism>
<evidence type="ECO:0000313" key="2">
    <source>
        <dbReference type="EMBL" id="QHS86736.1"/>
    </source>
</evidence>
<protein>
    <recommendedName>
        <fullName evidence="3">Thioredoxin domain-containing protein</fullName>
    </recommendedName>
</protein>
<dbReference type="CDD" id="cd01659">
    <property type="entry name" value="TRX_superfamily"/>
    <property type="match status" value="1"/>
</dbReference>
<sequence>MKPILFYSKSCGNCRNLWKILVTNNQLDQFIKISIDNNKKIPSIITSVPAVYVKGRTPIFGNAINMYLRTATASPKSTPQIGNNAKPNFQAPAKLVKNLDKKPIVKTSTNGLENILDFNPIEMSSNLSDSYSFIQSNPEPIDFCYQFIDSKNSTTTTERMPPKKGNNFDSRLQQLQDARSNMNRR</sequence>
<dbReference type="EMBL" id="MN739061">
    <property type="protein sequence ID" value="QHS86736.1"/>
    <property type="molecule type" value="Genomic_DNA"/>
</dbReference>
<proteinExistence type="predicted"/>
<feature type="compositionally biased region" description="Polar residues" evidence="1">
    <location>
        <begin position="167"/>
        <end position="185"/>
    </location>
</feature>
<evidence type="ECO:0000256" key="1">
    <source>
        <dbReference type="SAM" id="MobiDB-lite"/>
    </source>
</evidence>
<accession>A0A6C0B3V4</accession>
<evidence type="ECO:0008006" key="3">
    <source>
        <dbReference type="Google" id="ProtNLM"/>
    </source>
</evidence>
<name>A0A6C0B3V4_9ZZZZ</name>
<feature type="region of interest" description="Disordered" evidence="1">
    <location>
        <begin position="153"/>
        <end position="185"/>
    </location>
</feature>
<reference evidence="2" key="1">
    <citation type="journal article" date="2020" name="Nature">
        <title>Giant virus diversity and host interactions through global metagenomics.</title>
        <authorList>
            <person name="Schulz F."/>
            <person name="Roux S."/>
            <person name="Paez-Espino D."/>
            <person name="Jungbluth S."/>
            <person name="Walsh D.A."/>
            <person name="Denef V.J."/>
            <person name="McMahon K.D."/>
            <person name="Konstantinidis K.T."/>
            <person name="Eloe-Fadrosh E.A."/>
            <person name="Kyrpides N.C."/>
            <person name="Woyke T."/>
        </authorList>
    </citation>
    <scope>NUCLEOTIDE SEQUENCE</scope>
    <source>
        <strain evidence="2">GVMAG-M-3300009422-16</strain>
    </source>
</reference>